<feature type="transmembrane region" description="Helical" evidence="2">
    <location>
        <begin position="232"/>
        <end position="250"/>
    </location>
</feature>
<dbReference type="PANTHER" id="PTHR40761:SF1">
    <property type="entry name" value="CONSERVED INTEGRAL MEMBRANE ALANINE VALINE AND LEUCINE RICH PROTEIN-RELATED"/>
    <property type="match status" value="1"/>
</dbReference>
<accession>A0AA90GZA1</accession>
<evidence type="ECO:0000256" key="2">
    <source>
        <dbReference type="SAM" id="Phobius"/>
    </source>
</evidence>
<keyword evidence="2" id="KW-0472">Membrane</keyword>
<evidence type="ECO:0000256" key="1">
    <source>
        <dbReference type="SAM" id="MobiDB-lite"/>
    </source>
</evidence>
<feature type="compositionally biased region" description="Acidic residues" evidence="1">
    <location>
        <begin position="309"/>
        <end position="324"/>
    </location>
</feature>
<gene>
    <name evidence="4" type="ORF">POF50_007860</name>
</gene>
<organism evidence="4">
    <name type="scientific">Streptantibioticus silvisoli</name>
    <dbReference type="NCBI Taxonomy" id="2705255"/>
    <lineage>
        <taxon>Bacteria</taxon>
        <taxon>Bacillati</taxon>
        <taxon>Actinomycetota</taxon>
        <taxon>Actinomycetes</taxon>
        <taxon>Kitasatosporales</taxon>
        <taxon>Streptomycetaceae</taxon>
        <taxon>Streptantibioticus</taxon>
    </lineage>
</organism>
<feature type="transmembrane region" description="Helical" evidence="2">
    <location>
        <begin position="167"/>
        <end position="189"/>
    </location>
</feature>
<keyword evidence="2" id="KW-0812">Transmembrane</keyword>
<keyword evidence="3" id="KW-0732">Signal</keyword>
<feature type="region of interest" description="Disordered" evidence="1">
    <location>
        <begin position="287"/>
        <end position="324"/>
    </location>
</feature>
<evidence type="ECO:0000313" key="4">
    <source>
        <dbReference type="EMBL" id="MDI5969261.1"/>
    </source>
</evidence>
<evidence type="ECO:0000256" key="3">
    <source>
        <dbReference type="SAM" id="SignalP"/>
    </source>
</evidence>
<dbReference type="PANTHER" id="PTHR40761">
    <property type="entry name" value="CONSERVED INTEGRAL MEMBRANE ALANINE VALINE AND LEUCINE RICH PROTEIN-RELATED"/>
    <property type="match status" value="1"/>
</dbReference>
<name>A0AA90GZA1_9ACTN</name>
<feature type="transmembrane region" description="Helical" evidence="2">
    <location>
        <begin position="134"/>
        <end position="155"/>
    </location>
</feature>
<reference evidence="4" key="1">
    <citation type="submission" date="2023-05" db="EMBL/GenBank/DDBJ databases">
        <title>Streptantibioticus silvisoli sp. nov., acidotolerant actinomycetes 1 from pine litter.</title>
        <authorList>
            <person name="Swiecimska M."/>
            <person name="Golinska P."/>
            <person name="Sangal V."/>
            <person name="Wachnowicz B."/>
            <person name="Goodfellow M."/>
        </authorList>
    </citation>
    <scope>NUCLEOTIDE SEQUENCE</scope>
    <source>
        <strain evidence="4">SL13</strain>
    </source>
</reference>
<feature type="transmembrane region" description="Helical" evidence="2">
    <location>
        <begin position="256"/>
        <end position="277"/>
    </location>
</feature>
<dbReference type="NCBIfam" id="NF038012">
    <property type="entry name" value="DMT_1"/>
    <property type="match status" value="1"/>
</dbReference>
<feature type="chain" id="PRO_5041730149" evidence="3">
    <location>
        <begin position="21"/>
        <end position="324"/>
    </location>
</feature>
<sequence>MAMTLAVVFALLAAASNALATVLQRRAALTVPLSAGFSLQLMVDLARRPIWLAGIGAVICSACFQALALINGALAIVQPIFVLELPFALMIAGVVLRRRLPRRGWLGIGCIVVGLGTALAAADSSAGAQQASMSRWVPALMVCAAASILLVGTALRRPAGPTRAACFAAATAIGYALTAALMKSATYAWDVGGPVGFFTSWQTYAFAAAGVGALFLLENALQSGPLAASQPALTMGDALLSITLGVFVYREQIRTGWFLLPELLGAAVTLGGALLLATTPIARSLLAPPGETAPAHAGGGDSGARHDGDDGDDREEYGDRDDWD</sequence>
<feature type="transmembrane region" description="Helical" evidence="2">
    <location>
        <begin position="51"/>
        <end position="70"/>
    </location>
</feature>
<proteinExistence type="predicted"/>
<keyword evidence="2" id="KW-1133">Transmembrane helix</keyword>
<protein>
    <submittedName>
        <fullName evidence="4">DMT family transporter</fullName>
    </submittedName>
</protein>
<dbReference type="EMBL" id="JABXJJ020000008">
    <property type="protein sequence ID" value="MDI5969261.1"/>
    <property type="molecule type" value="Genomic_DNA"/>
</dbReference>
<feature type="signal peptide" evidence="3">
    <location>
        <begin position="1"/>
        <end position="20"/>
    </location>
</feature>
<feature type="transmembrane region" description="Helical" evidence="2">
    <location>
        <begin position="103"/>
        <end position="122"/>
    </location>
</feature>
<feature type="transmembrane region" description="Helical" evidence="2">
    <location>
        <begin position="76"/>
        <end position="96"/>
    </location>
</feature>
<dbReference type="AlphaFoldDB" id="A0AA90GZA1"/>
<comment type="caution">
    <text evidence="4">The sequence shown here is derived from an EMBL/GenBank/DDBJ whole genome shotgun (WGS) entry which is preliminary data.</text>
</comment>